<organism evidence="3 4">
    <name type="scientific">Streptomyces viridosporus (strain ATCC 14672 / DSM 40746 / JCM 4963 / KCTC 9882 / NRRL B-12104 / FH 1290)</name>
    <name type="common">Streptomyces ghanaensis</name>
    <dbReference type="NCBI Taxonomy" id="566461"/>
    <lineage>
        <taxon>Bacteria</taxon>
        <taxon>Bacillati</taxon>
        <taxon>Actinomycetota</taxon>
        <taxon>Actinomycetes</taxon>
        <taxon>Kitasatosporales</taxon>
        <taxon>Streptomycetaceae</taxon>
        <taxon>Streptomyces</taxon>
    </lineage>
</organism>
<dbReference type="EMBL" id="DS999641">
    <property type="protein sequence ID" value="EFE66459.2"/>
    <property type="molecule type" value="Genomic_DNA"/>
</dbReference>
<dbReference type="eggNOG" id="COG1874">
    <property type="taxonomic scope" value="Bacteria"/>
</dbReference>
<feature type="domain" description="Beta-galactosidase trimerisation" evidence="1">
    <location>
        <begin position="4"/>
        <end position="58"/>
    </location>
</feature>
<feature type="domain" description="Beta-galactosidase C-terminal" evidence="2">
    <location>
        <begin position="67"/>
        <end position="127"/>
    </location>
</feature>
<evidence type="ECO:0000313" key="3">
    <source>
        <dbReference type="EMBL" id="EFE66459.2"/>
    </source>
</evidence>
<evidence type="ECO:0000313" key="4">
    <source>
        <dbReference type="Proteomes" id="UP000003824"/>
    </source>
</evidence>
<gene>
    <name evidence="3" type="ORF">SSFG_01709</name>
</gene>
<dbReference type="Pfam" id="PF08532">
    <property type="entry name" value="Glyco_hydro_42M"/>
    <property type="match status" value="1"/>
</dbReference>
<sequence>MRLAGAEPAGTYGADFYAGTPAVTRHRFGAGEAWYVATALDPPGVDHVVRRVLARHGLLGPYAGHPGLETAARVAPDGTRLLFLLNHSTEPARPTARDTVTDLLTGKRTERGEPLGLDPLGVAVLRLE</sequence>
<proteinExistence type="predicted"/>
<evidence type="ECO:0000259" key="2">
    <source>
        <dbReference type="Pfam" id="PF08533"/>
    </source>
</evidence>
<protein>
    <submittedName>
        <fullName evidence="3">Beta-galactosidase</fullName>
    </submittedName>
</protein>
<dbReference type="GO" id="GO:0006012">
    <property type="term" value="P:galactose metabolic process"/>
    <property type="evidence" value="ECO:0007669"/>
    <property type="project" value="InterPro"/>
</dbReference>
<dbReference type="SUPFAM" id="SSF52317">
    <property type="entry name" value="Class I glutamine amidotransferase-like"/>
    <property type="match status" value="1"/>
</dbReference>
<accession>D5ZQP4</accession>
<dbReference type="InterPro" id="IPR013780">
    <property type="entry name" value="Glyco_hydro_b"/>
</dbReference>
<dbReference type="Gene3D" id="3.40.50.880">
    <property type="match status" value="1"/>
</dbReference>
<dbReference type="InterPro" id="IPR013739">
    <property type="entry name" value="Beta_galactosidase_C"/>
</dbReference>
<dbReference type="Pfam" id="PF08533">
    <property type="entry name" value="Glyco_hydro_42C"/>
    <property type="match status" value="1"/>
</dbReference>
<dbReference type="InterPro" id="IPR029062">
    <property type="entry name" value="Class_I_gatase-like"/>
</dbReference>
<dbReference type="Proteomes" id="UP000003824">
    <property type="component" value="Unassembled WGS sequence"/>
</dbReference>
<dbReference type="Gene3D" id="2.60.40.1180">
    <property type="entry name" value="Golgi alpha-mannosidase II"/>
    <property type="match status" value="1"/>
</dbReference>
<reference evidence="4" key="1">
    <citation type="submission" date="2008-12" db="EMBL/GenBank/DDBJ databases">
        <title>Annotation of Streptomyces ghanaensis ATCC 14672.</title>
        <authorList>
            <consortium name="The Broad Institute Genome Sequencing Platform"/>
            <consortium name="Broad Institute Microbial Sequencing Center"/>
            <person name="Fischbach M."/>
            <person name="Ward D."/>
            <person name="Young S."/>
            <person name="Kodira C.D."/>
            <person name="Zeng Q."/>
            <person name="Koehrsen M."/>
            <person name="Godfrey P."/>
            <person name="Alvarado L."/>
            <person name="Berlin A.M."/>
            <person name="Borenstein D."/>
            <person name="Chen Z."/>
            <person name="Engels R."/>
            <person name="Freedman E."/>
            <person name="Gellesch M."/>
            <person name="Goldberg J."/>
            <person name="Griggs A."/>
            <person name="Gujja S."/>
            <person name="Heiman D.I."/>
            <person name="Hepburn T.A."/>
            <person name="Howarth C."/>
            <person name="Jen D."/>
            <person name="Larson L."/>
            <person name="Lewis B."/>
            <person name="Mehta T."/>
            <person name="Park D."/>
            <person name="Pearson M."/>
            <person name="Roberts A."/>
            <person name="Saif S."/>
            <person name="Shea T.D."/>
            <person name="Shenoy N."/>
            <person name="Sisk P."/>
            <person name="Stolte C."/>
            <person name="Sykes S.N."/>
            <person name="Walk T."/>
            <person name="White J."/>
            <person name="Yandava C."/>
            <person name="Straight P."/>
            <person name="Clardy J."/>
            <person name="Hung D."/>
            <person name="Kolter R."/>
            <person name="Mekalanos J."/>
            <person name="Walker S."/>
            <person name="Walsh C.T."/>
            <person name="Wieland B.L.C."/>
            <person name="Ilzarbe M."/>
            <person name="Galagan J."/>
            <person name="Nusbaum C."/>
            <person name="Birren B."/>
        </authorList>
    </citation>
    <scope>NUCLEOTIDE SEQUENCE [LARGE SCALE GENOMIC DNA]</scope>
    <source>
        <strain evidence="4">ATCC 14672 / DSM 40746 / JCM 4963 / KCTC 9882 / NRRL B-12104 / FH 1290</strain>
    </source>
</reference>
<evidence type="ECO:0000259" key="1">
    <source>
        <dbReference type="Pfam" id="PF08532"/>
    </source>
</evidence>
<dbReference type="AlphaFoldDB" id="D5ZQP4"/>
<dbReference type="InterPro" id="IPR013738">
    <property type="entry name" value="Beta_galactosidase_Trimer"/>
</dbReference>
<dbReference type="GO" id="GO:0004565">
    <property type="term" value="F:beta-galactosidase activity"/>
    <property type="evidence" value="ECO:0007669"/>
    <property type="project" value="InterPro"/>
</dbReference>
<name>D5ZQP4_STRV1</name>